<proteinExistence type="predicted"/>
<gene>
    <name evidence="1" type="ORF">AN2V17_16570</name>
</gene>
<reference evidence="1" key="1">
    <citation type="submission" date="2023-09" db="EMBL/GenBank/DDBJ databases">
        <title>Vallitalea sediminicola and Vallitalea maricola sp. nov., anaerobic bacteria isolated from marine sediment.</title>
        <authorList>
            <person name="Hirano S."/>
            <person name="Maeda A."/>
            <person name="Terahara T."/>
            <person name="Mori K."/>
            <person name="Hamada M."/>
            <person name="Matsumoto R."/>
            <person name="Kobayashi T."/>
        </authorList>
    </citation>
    <scope>NUCLEOTIDE SEQUENCE</scope>
    <source>
        <strain evidence="1">AN17-2</strain>
    </source>
</reference>
<dbReference type="EMBL" id="BTPU01000025">
    <property type="protein sequence ID" value="GMQ62425.1"/>
    <property type="molecule type" value="Genomic_DNA"/>
</dbReference>
<sequence>MESDSVEELEKMIAFVECCNDFIAKIKVYFDNPFITPEDKKYLITSIQLLRHLDYKYINKILQNISYEE</sequence>
<evidence type="ECO:0000313" key="1">
    <source>
        <dbReference type="EMBL" id="GMQ62425.1"/>
    </source>
</evidence>
<evidence type="ECO:0000313" key="2">
    <source>
        <dbReference type="Proteomes" id="UP001374599"/>
    </source>
</evidence>
<protein>
    <submittedName>
        <fullName evidence="1">Uncharacterized protein</fullName>
    </submittedName>
</protein>
<name>A0ACB5UIJ4_9FIRM</name>
<accession>A0ACB5UIJ4</accession>
<dbReference type="Proteomes" id="UP001374599">
    <property type="component" value="Unassembled WGS sequence"/>
</dbReference>
<keyword evidence="2" id="KW-1185">Reference proteome</keyword>
<comment type="caution">
    <text evidence="1">The sequence shown here is derived from an EMBL/GenBank/DDBJ whole genome shotgun (WGS) entry which is preliminary data.</text>
</comment>
<organism evidence="1 2">
    <name type="scientific">Vallitalea maricola</name>
    <dbReference type="NCBI Taxonomy" id="3074433"/>
    <lineage>
        <taxon>Bacteria</taxon>
        <taxon>Bacillati</taxon>
        <taxon>Bacillota</taxon>
        <taxon>Clostridia</taxon>
        <taxon>Lachnospirales</taxon>
        <taxon>Vallitaleaceae</taxon>
        <taxon>Vallitalea</taxon>
    </lineage>
</organism>